<feature type="compositionally biased region" description="Low complexity" evidence="2">
    <location>
        <begin position="226"/>
        <end position="235"/>
    </location>
</feature>
<name>A0ABP1D2K4_9APHY</name>
<evidence type="ECO:0000313" key="4">
    <source>
        <dbReference type="EMBL" id="CAL1702107.1"/>
    </source>
</evidence>
<evidence type="ECO:0000313" key="5">
    <source>
        <dbReference type="Proteomes" id="UP001497453"/>
    </source>
</evidence>
<proteinExistence type="inferred from homology"/>
<dbReference type="Gene3D" id="2.60.40.10">
    <property type="entry name" value="Immunoglobulins"/>
    <property type="match status" value="1"/>
</dbReference>
<dbReference type="PANTHER" id="PTHR10343:SF81">
    <property type="entry name" value="CRUCIFORM DNA-RECOGNIZING PROTEIN 1-RELATED"/>
    <property type="match status" value="1"/>
</dbReference>
<feature type="domain" description="AMP-activated protein kinase glycogen-binding" evidence="3">
    <location>
        <begin position="53"/>
        <end position="130"/>
    </location>
</feature>
<reference evidence="5" key="1">
    <citation type="submission" date="2024-04" db="EMBL/GenBank/DDBJ databases">
        <authorList>
            <person name="Shaw F."/>
            <person name="Minotto A."/>
        </authorList>
    </citation>
    <scope>NUCLEOTIDE SEQUENCE [LARGE SCALE GENOMIC DNA]</scope>
</reference>
<feature type="region of interest" description="Disordered" evidence="2">
    <location>
        <begin position="112"/>
        <end position="181"/>
    </location>
</feature>
<evidence type="ECO:0000256" key="1">
    <source>
        <dbReference type="ARBA" id="ARBA00038216"/>
    </source>
</evidence>
<dbReference type="InterPro" id="IPR014756">
    <property type="entry name" value="Ig_E-set"/>
</dbReference>
<gene>
    <name evidence="4" type="ORF">GFSPODELE1_LOCUS3882</name>
</gene>
<dbReference type="EMBL" id="OZ037945">
    <property type="protein sequence ID" value="CAL1702107.1"/>
    <property type="molecule type" value="Genomic_DNA"/>
</dbReference>
<dbReference type="InterPro" id="IPR050827">
    <property type="entry name" value="CRP1_MDG1_kinase"/>
</dbReference>
<dbReference type="PANTHER" id="PTHR10343">
    <property type="entry name" value="5'-AMP-ACTIVATED PROTEIN KINASE , BETA SUBUNIT"/>
    <property type="match status" value="1"/>
</dbReference>
<dbReference type="SUPFAM" id="SSF81296">
    <property type="entry name" value="E set domains"/>
    <property type="match status" value="1"/>
</dbReference>
<evidence type="ECO:0000256" key="2">
    <source>
        <dbReference type="SAM" id="MobiDB-lite"/>
    </source>
</evidence>
<organism evidence="4 5">
    <name type="scientific">Somion occarium</name>
    <dbReference type="NCBI Taxonomy" id="3059160"/>
    <lineage>
        <taxon>Eukaryota</taxon>
        <taxon>Fungi</taxon>
        <taxon>Dikarya</taxon>
        <taxon>Basidiomycota</taxon>
        <taxon>Agaricomycotina</taxon>
        <taxon>Agaricomycetes</taxon>
        <taxon>Polyporales</taxon>
        <taxon>Cerrenaceae</taxon>
        <taxon>Somion</taxon>
    </lineage>
</organism>
<protein>
    <recommendedName>
        <fullName evidence="3">AMP-activated protein kinase glycogen-binding domain-containing protein</fullName>
    </recommendedName>
</protein>
<feature type="compositionally biased region" description="Basic and acidic residues" evidence="2">
    <location>
        <begin position="325"/>
        <end position="344"/>
    </location>
</feature>
<sequence>MEEDFLSLPPSARYPFLPSTLTSYPPSSTASHFSFSYPLTLTSVMSGPEFHEATLKWPHPEANDVVVTGEFDGWSQTIHLTRTKSGFEAAVKIPWGRKIAYKYIVDGRWTTTDTQPTELDPIGNINNVYTAPARPEQPKGTTPVETPPTKQPTATEPSKKKADQQEGPQPSEPKVVPGVAPEAVLPPPVPVQPLITNLPPAATAEIAPPIEGISTHGPGVNGASHPPTADVAAAVPLPPPTPAEAPLSTTPATNGKTGKTAETSSTTSTPSKDKRMPFPSLGRHHRKSTSSADVSEHGESTGSPKSTVSTRLGVKKKRTSSFFGKLKDIFQHDSNDKEKVEEKK</sequence>
<dbReference type="InterPro" id="IPR013783">
    <property type="entry name" value="Ig-like_fold"/>
</dbReference>
<feature type="compositionally biased region" description="Low complexity" evidence="2">
    <location>
        <begin position="244"/>
        <end position="270"/>
    </location>
</feature>
<comment type="similarity">
    <text evidence="1">Belongs to the CRP1/MDG1 family.</text>
</comment>
<dbReference type="CDD" id="cd02859">
    <property type="entry name" value="E_set_AMPKbeta_like_N"/>
    <property type="match status" value="1"/>
</dbReference>
<dbReference type="InterPro" id="IPR032640">
    <property type="entry name" value="AMPK1_CBM"/>
</dbReference>
<accession>A0ABP1D2K4</accession>
<evidence type="ECO:0000259" key="3">
    <source>
        <dbReference type="Pfam" id="PF16561"/>
    </source>
</evidence>
<keyword evidence="5" id="KW-1185">Reference proteome</keyword>
<dbReference type="Pfam" id="PF16561">
    <property type="entry name" value="AMPK1_CBM"/>
    <property type="match status" value="1"/>
</dbReference>
<feature type="region of interest" description="Disordered" evidence="2">
    <location>
        <begin position="208"/>
        <end position="344"/>
    </location>
</feature>
<feature type="compositionally biased region" description="Polar residues" evidence="2">
    <location>
        <begin position="300"/>
        <end position="310"/>
    </location>
</feature>
<dbReference type="Proteomes" id="UP001497453">
    <property type="component" value="Chromosome 2"/>
</dbReference>